<dbReference type="EMBL" id="ACYH01000030">
    <property type="protein sequence ID" value="EEV20609.1"/>
    <property type="molecule type" value="Genomic_DNA"/>
</dbReference>
<dbReference type="eggNOG" id="COG2206">
    <property type="taxonomic scope" value="Bacteria"/>
</dbReference>
<sequence>MLRRIKVEDLKEGMMFSEPLFFDDGKNRVLGKGHPVSQRELSVLKQWKVPFVMTAGKIIKKE</sequence>
<dbReference type="Proteomes" id="UP000004509">
    <property type="component" value="Unassembled WGS sequence"/>
</dbReference>
<accession>C8PPR6</accession>
<protein>
    <submittedName>
        <fullName evidence="1">HD domain protein</fullName>
    </submittedName>
</protein>
<dbReference type="RefSeq" id="WP_006188568.1">
    <property type="nucleotide sequence ID" value="NZ_ACYH01000030.1"/>
</dbReference>
<evidence type="ECO:0000313" key="2">
    <source>
        <dbReference type="Proteomes" id="UP000004509"/>
    </source>
</evidence>
<name>C8PPR6_9SPIR</name>
<dbReference type="AlphaFoldDB" id="C8PPR6"/>
<comment type="caution">
    <text evidence="1">The sequence shown here is derived from an EMBL/GenBank/DDBJ whole genome shotgun (WGS) entry which is preliminary data.</text>
</comment>
<proteinExistence type="predicted"/>
<evidence type="ECO:0000313" key="1">
    <source>
        <dbReference type="EMBL" id="EEV20609.1"/>
    </source>
</evidence>
<reference evidence="1 2" key="1">
    <citation type="submission" date="2009-07" db="EMBL/GenBank/DDBJ databases">
        <authorList>
            <person name="Madupu R."/>
            <person name="Sebastian Y."/>
            <person name="Durkin A.S."/>
            <person name="Torralba M."/>
            <person name="Methe B."/>
            <person name="Sutton G.G."/>
            <person name="Strausberg R.L."/>
            <person name="Nelson K.E."/>
        </authorList>
    </citation>
    <scope>NUCLEOTIDE SEQUENCE [LARGE SCALE GENOMIC DNA]</scope>
    <source>
        <strain evidence="1 2">ATCC 35580</strain>
    </source>
</reference>
<organism evidence="1 2">
    <name type="scientific">Treponema vincentii ATCC 35580</name>
    <dbReference type="NCBI Taxonomy" id="596324"/>
    <lineage>
        <taxon>Bacteria</taxon>
        <taxon>Pseudomonadati</taxon>
        <taxon>Spirochaetota</taxon>
        <taxon>Spirochaetia</taxon>
        <taxon>Spirochaetales</taxon>
        <taxon>Treponemataceae</taxon>
        <taxon>Treponema</taxon>
    </lineage>
</organism>
<dbReference type="STRING" id="596324.TREVI0001_2187"/>
<gene>
    <name evidence="1" type="ORF">TREVI0001_2187</name>
</gene>